<organism evidence="1 2">
    <name type="scientific">Helianthus annuus</name>
    <name type="common">Common sunflower</name>
    <dbReference type="NCBI Taxonomy" id="4232"/>
    <lineage>
        <taxon>Eukaryota</taxon>
        <taxon>Viridiplantae</taxon>
        <taxon>Streptophyta</taxon>
        <taxon>Embryophyta</taxon>
        <taxon>Tracheophyta</taxon>
        <taxon>Spermatophyta</taxon>
        <taxon>Magnoliopsida</taxon>
        <taxon>eudicotyledons</taxon>
        <taxon>Gunneridae</taxon>
        <taxon>Pentapetalae</taxon>
        <taxon>asterids</taxon>
        <taxon>campanulids</taxon>
        <taxon>Asterales</taxon>
        <taxon>Asteraceae</taxon>
        <taxon>Asteroideae</taxon>
        <taxon>Heliantheae alliance</taxon>
        <taxon>Heliantheae</taxon>
        <taxon>Helianthus</taxon>
    </lineage>
</organism>
<evidence type="ECO:0000313" key="1">
    <source>
        <dbReference type="EMBL" id="OTG37548.1"/>
    </source>
</evidence>
<proteinExistence type="predicted"/>
<evidence type="ECO:0000313" key="2">
    <source>
        <dbReference type="Proteomes" id="UP000215914"/>
    </source>
</evidence>
<keyword evidence="2" id="KW-1185">Reference proteome</keyword>
<name>A0A251VPR5_HELAN</name>
<accession>A0A251VPR5</accession>
<sequence>MIGFLFVKLLEAAQPLYVVSFHHSSIHNLWIFSFNFNSLINKDKVESVVSSFFSVRRTSQENWDLIVKRWVTGWSLNHSEVVKQPRSVAGHAARNFVEHGMTDEKLCNVSEEAYAPY</sequence>
<dbReference type="AlphaFoldDB" id="A0A251VPR5"/>
<reference evidence="2" key="1">
    <citation type="journal article" date="2017" name="Nature">
        <title>The sunflower genome provides insights into oil metabolism, flowering and Asterid evolution.</title>
        <authorList>
            <person name="Badouin H."/>
            <person name="Gouzy J."/>
            <person name="Grassa C.J."/>
            <person name="Murat F."/>
            <person name="Staton S.E."/>
            <person name="Cottret L."/>
            <person name="Lelandais-Briere C."/>
            <person name="Owens G.L."/>
            <person name="Carrere S."/>
            <person name="Mayjonade B."/>
            <person name="Legrand L."/>
            <person name="Gill N."/>
            <person name="Kane N.C."/>
            <person name="Bowers J.E."/>
            <person name="Hubner S."/>
            <person name="Bellec A."/>
            <person name="Berard A."/>
            <person name="Berges H."/>
            <person name="Blanchet N."/>
            <person name="Boniface M.C."/>
            <person name="Brunel D."/>
            <person name="Catrice O."/>
            <person name="Chaidir N."/>
            <person name="Claudel C."/>
            <person name="Donnadieu C."/>
            <person name="Faraut T."/>
            <person name="Fievet G."/>
            <person name="Helmstetter N."/>
            <person name="King M."/>
            <person name="Knapp S.J."/>
            <person name="Lai Z."/>
            <person name="Le Paslier M.C."/>
            <person name="Lippi Y."/>
            <person name="Lorenzon L."/>
            <person name="Mandel J.R."/>
            <person name="Marage G."/>
            <person name="Marchand G."/>
            <person name="Marquand E."/>
            <person name="Bret-Mestries E."/>
            <person name="Morien E."/>
            <person name="Nambeesan S."/>
            <person name="Nguyen T."/>
            <person name="Pegot-Espagnet P."/>
            <person name="Pouilly N."/>
            <person name="Raftis F."/>
            <person name="Sallet E."/>
            <person name="Schiex T."/>
            <person name="Thomas J."/>
            <person name="Vandecasteele C."/>
            <person name="Vares D."/>
            <person name="Vear F."/>
            <person name="Vautrin S."/>
            <person name="Crespi M."/>
            <person name="Mangin B."/>
            <person name="Burke J.M."/>
            <person name="Salse J."/>
            <person name="Munos S."/>
            <person name="Vincourt P."/>
            <person name="Rieseberg L.H."/>
            <person name="Langlade N.B."/>
        </authorList>
    </citation>
    <scope>NUCLEOTIDE SEQUENCE [LARGE SCALE GENOMIC DNA]</scope>
    <source>
        <strain evidence="2">cv. SF193</strain>
    </source>
</reference>
<dbReference type="InParanoid" id="A0A251VPR5"/>
<dbReference type="Proteomes" id="UP000215914">
    <property type="component" value="Chromosome 1"/>
</dbReference>
<protein>
    <submittedName>
        <fullName evidence="1">Uncharacterized protein</fullName>
    </submittedName>
</protein>
<dbReference type="EMBL" id="CM007890">
    <property type="protein sequence ID" value="OTG37548.1"/>
    <property type="molecule type" value="Genomic_DNA"/>
</dbReference>
<gene>
    <name evidence="1" type="ORF">HannXRQ_Chr01g0019971</name>
</gene>